<dbReference type="AlphaFoldDB" id="A0A8K0KHP8"/>
<dbReference type="PANTHER" id="PTHR23278:SF25">
    <property type="entry name" value="GH14967P"/>
    <property type="match status" value="1"/>
</dbReference>
<dbReference type="Gene3D" id="2.60.40.10">
    <property type="entry name" value="Immunoglobulins"/>
    <property type="match status" value="1"/>
</dbReference>
<dbReference type="InterPro" id="IPR013783">
    <property type="entry name" value="Ig-like_fold"/>
</dbReference>
<dbReference type="InterPro" id="IPR007110">
    <property type="entry name" value="Ig-like_dom"/>
</dbReference>
<evidence type="ECO:0000313" key="3">
    <source>
        <dbReference type="Proteomes" id="UP000792457"/>
    </source>
</evidence>
<dbReference type="SUPFAM" id="SSF48726">
    <property type="entry name" value="Immunoglobulin"/>
    <property type="match status" value="1"/>
</dbReference>
<dbReference type="Proteomes" id="UP000792457">
    <property type="component" value="Unassembled WGS sequence"/>
</dbReference>
<accession>A0A8K0KHP8</accession>
<dbReference type="InterPro" id="IPR036179">
    <property type="entry name" value="Ig-like_dom_sf"/>
</dbReference>
<name>A0A8K0KHP8_LADFU</name>
<organism evidence="2 3">
    <name type="scientific">Ladona fulva</name>
    <name type="common">Scarce chaser dragonfly</name>
    <name type="synonym">Libellula fulva</name>
    <dbReference type="NCBI Taxonomy" id="123851"/>
    <lineage>
        <taxon>Eukaryota</taxon>
        <taxon>Metazoa</taxon>
        <taxon>Ecdysozoa</taxon>
        <taxon>Arthropoda</taxon>
        <taxon>Hexapoda</taxon>
        <taxon>Insecta</taxon>
        <taxon>Pterygota</taxon>
        <taxon>Palaeoptera</taxon>
        <taxon>Odonata</taxon>
        <taxon>Epiprocta</taxon>
        <taxon>Anisoptera</taxon>
        <taxon>Libelluloidea</taxon>
        <taxon>Libellulidae</taxon>
        <taxon>Ladona</taxon>
    </lineage>
</organism>
<dbReference type="CDD" id="cd00096">
    <property type="entry name" value="Ig"/>
    <property type="match status" value="1"/>
</dbReference>
<dbReference type="Pfam" id="PF13927">
    <property type="entry name" value="Ig_3"/>
    <property type="match status" value="1"/>
</dbReference>
<dbReference type="PANTHER" id="PTHR23278">
    <property type="entry name" value="SIDESTEP PROTEIN"/>
    <property type="match status" value="1"/>
</dbReference>
<evidence type="ECO:0000313" key="2">
    <source>
        <dbReference type="EMBL" id="KAG8235232.1"/>
    </source>
</evidence>
<sequence>MRCNSVLDSPTCAPNQTRVHGVAKQEKANISCTVEANPPEVHFRWTFNNSAETVDVAPAHIGRGLMAPRTSTLSYTPMTEHDYGTLLCWASNRIGGQRHPCVFHIIAAGECILRRK</sequence>
<gene>
    <name evidence="2" type="ORF">J437_LFUL010382</name>
</gene>
<feature type="domain" description="Ig-like" evidence="1">
    <location>
        <begin position="10"/>
        <end position="92"/>
    </location>
</feature>
<comment type="caution">
    <text evidence="2">The sequence shown here is derived from an EMBL/GenBank/DDBJ whole genome shotgun (WGS) entry which is preliminary data.</text>
</comment>
<keyword evidence="3" id="KW-1185">Reference proteome</keyword>
<reference evidence="2" key="1">
    <citation type="submission" date="2013-04" db="EMBL/GenBank/DDBJ databases">
        <authorList>
            <person name="Qu J."/>
            <person name="Murali S.C."/>
            <person name="Bandaranaike D."/>
            <person name="Bellair M."/>
            <person name="Blankenburg K."/>
            <person name="Chao H."/>
            <person name="Dinh H."/>
            <person name="Doddapaneni H."/>
            <person name="Downs B."/>
            <person name="Dugan-Rocha S."/>
            <person name="Elkadiri S."/>
            <person name="Gnanaolivu R.D."/>
            <person name="Hernandez B."/>
            <person name="Javaid M."/>
            <person name="Jayaseelan J.C."/>
            <person name="Lee S."/>
            <person name="Li M."/>
            <person name="Ming W."/>
            <person name="Munidasa M."/>
            <person name="Muniz J."/>
            <person name="Nguyen L."/>
            <person name="Ongeri F."/>
            <person name="Osuji N."/>
            <person name="Pu L.-L."/>
            <person name="Puazo M."/>
            <person name="Qu C."/>
            <person name="Quiroz J."/>
            <person name="Raj R."/>
            <person name="Weissenberger G."/>
            <person name="Xin Y."/>
            <person name="Zou X."/>
            <person name="Han Y."/>
            <person name="Richards S."/>
            <person name="Worley K."/>
            <person name="Muzny D."/>
            <person name="Gibbs R."/>
        </authorList>
    </citation>
    <scope>NUCLEOTIDE SEQUENCE</scope>
    <source>
        <strain evidence="2">Sampled in the wild</strain>
    </source>
</reference>
<reference evidence="2" key="2">
    <citation type="submission" date="2017-10" db="EMBL/GenBank/DDBJ databases">
        <title>Ladona fulva Genome sequencing and assembly.</title>
        <authorList>
            <person name="Murali S."/>
            <person name="Richards S."/>
            <person name="Bandaranaike D."/>
            <person name="Bellair M."/>
            <person name="Blankenburg K."/>
            <person name="Chao H."/>
            <person name="Dinh H."/>
            <person name="Doddapaneni H."/>
            <person name="Dugan-Rocha S."/>
            <person name="Elkadiri S."/>
            <person name="Gnanaolivu R."/>
            <person name="Hernandez B."/>
            <person name="Skinner E."/>
            <person name="Javaid M."/>
            <person name="Lee S."/>
            <person name="Li M."/>
            <person name="Ming W."/>
            <person name="Munidasa M."/>
            <person name="Muniz J."/>
            <person name="Nguyen L."/>
            <person name="Hughes D."/>
            <person name="Osuji N."/>
            <person name="Pu L.-L."/>
            <person name="Puazo M."/>
            <person name="Qu C."/>
            <person name="Quiroz J."/>
            <person name="Raj R."/>
            <person name="Weissenberger G."/>
            <person name="Xin Y."/>
            <person name="Zou X."/>
            <person name="Han Y."/>
            <person name="Worley K."/>
            <person name="Muzny D."/>
            <person name="Gibbs R."/>
        </authorList>
    </citation>
    <scope>NUCLEOTIDE SEQUENCE</scope>
    <source>
        <strain evidence="2">Sampled in the wild</strain>
    </source>
</reference>
<dbReference type="OrthoDB" id="10006996at2759"/>
<proteinExistence type="predicted"/>
<protein>
    <recommendedName>
        <fullName evidence="1">Ig-like domain-containing protein</fullName>
    </recommendedName>
</protein>
<evidence type="ECO:0000259" key="1">
    <source>
        <dbReference type="PROSITE" id="PS50835"/>
    </source>
</evidence>
<dbReference type="EMBL" id="KZ308892">
    <property type="protein sequence ID" value="KAG8235232.1"/>
    <property type="molecule type" value="Genomic_DNA"/>
</dbReference>
<dbReference type="PROSITE" id="PS50835">
    <property type="entry name" value="IG_LIKE"/>
    <property type="match status" value="1"/>
</dbReference>